<organism evidence="2 3">
    <name type="scientific">Dyadobacter sandarakinus</name>
    <dbReference type="NCBI Taxonomy" id="2747268"/>
    <lineage>
        <taxon>Bacteria</taxon>
        <taxon>Pseudomonadati</taxon>
        <taxon>Bacteroidota</taxon>
        <taxon>Cytophagia</taxon>
        <taxon>Cytophagales</taxon>
        <taxon>Spirosomataceae</taxon>
        <taxon>Dyadobacter</taxon>
    </lineage>
</organism>
<dbReference type="InterPro" id="IPR016181">
    <property type="entry name" value="Acyl_CoA_acyltransferase"/>
</dbReference>
<feature type="domain" description="N-acetyltransferase" evidence="1">
    <location>
        <begin position="7"/>
        <end position="146"/>
    </location>
</feature>
<dbReference type="EMBL" id="CP056775">
    <property type="protein sequence ID" value="QRR03945.1"/>
    <property type="molecule type" value="Genomic_DNA"/>
</dbReference>
<evidence type="ECO:0000259" key="1">
    <source>
        <dbReference type="PROSITE" id="PS51186"/>
    </source>
</evidence>
<dbReference type="CDD" id="cd04301">
    <property type="entry name" value="NAT_SF"/>
    <property type="match status" value="1"/>
</dbReference>
<dbReference type="PROSITE" id="PS51186">
    <property type="entry name" value="GNAT"/>
    <property type="match status" value="1"/>
</dbReference>
<dbReference type="InterPro" id="IPR000182">
    <property type="entry name" value="GNAT_dom"/>
</dbReference>
<protein>
    <submittedName>
        <fullName evidence="2">GNAT family N-acetyltransferase</fullName>
    </submittedName>
</protein>
<dbReference type="SUPFAM" id="SSF55729">
    <property type="entry name" value="Acyl-CoA N-acyltransferases (Nat)"/>
    <property type="match status" value="1"/>
</dbReference>
<gene>
    <name evidence="2" type="ORF">HWI92_25040</name>
</gene>
<reference evidence="2 3" key="1">
    <citation type="submission" date="2020-06" db="EMBL/GenBank/DDBJ databases">
        <title>Dyadobacter sandarakinus sp. nov., isolated from the soil of the Arctic Yellow River Station.</title>
        <authorList>
            <person name="Zhang Y."/>
            <person name="Peng F."/>
        </authorList>
    </citation>
    <scope>NUCLEOTIDE SEQUENCE [LARGE SCALE GENOMIC DNA]</scope>
    <source>
        <strain evidence="2 3">Q3-56</strain>
    </source>
</reference>
<sequence length="147" mass="16873">MIDLDKLEISDIISSDRPALKDIYSRVRQETFGWMKLDKLSRDTFDEDTAGEHVMVARYEGMVCGFVSIWRNDNFVHHLYVDSRFQRRGIGAALLRYALKTMKGSATLKCLESNKEAVNFYGKNGWKVKSMGVSYEGHFVLFETVAC</sequence>
<name>A0ABX7IDF0_9BACT</name>
<accession>A0ABX7IDF0</accession>
<keyword evidence="3" id="KW-1185">Reference proteome</keyword>
<evidence type="ECO:0000313" key="2">
    <source>
        <dbReference type="EMBL" id="QRR03945.1"/>
    </source>
</evidence>
<proteinExistence type="predicted"/>
<dbReference type="Proteomes" id="UP000612680">
    <property type="component" value="Chromosome"/>
</dbReference>
<dbReference type="Pfam" id="PF00583">
    <property type="entry name" value="Acetyltransf_1"/>
    <property type="match status" value="1"/>
</dbReference>
<evidence type="ECO:0000313" key="3">
    <source>
        <dbReference type="Proteomes" id="UP000612680"/>
    </source>
</evidence>
<dbReference type="Gene3D" id="3.40.630.30">
    <property type="match status" value="1"/>
</dbReference>
<dbReference type="RefSeq" id="WP_204660136.1">
    <property type="nucleotide sequence ID" value="NZ_CP056775.1"/>
</dbReference>